<dbReference type="SUPFAM" id="SSF46604">
    <property type="entry name" value="Epsilon subunit of F1F0-ATP synthase C-terminal domain"/>
    <property type="match status" value="1"/>
</dbReference>
<dbReference type="GO" id="GO:0045259">
    <property type="term" value="C:proton-transporting ATP synthase complex"/>
    <property type="evidence" value="ECO:0007669"/>
    <property type="project" value="UniProtKB-KW"/>
</dbReference>
<dbReference type="Gene3D" id="1.20.5.440">
    <property type="entry name" value="ATP synthase delta/epsilon subunit, C-terminal domain"/>
    <property type="match status" value="1"/>
</dbReference>
<comment type="subunit">
    <text evidence="8 9">F-type ATPases have 2 components, CF(1) - the catalytic core - and CF(0) - the membrane proton channel. CF(1) has five subunits: alpha(3), beta(3), gamma(1), delta(1), epsilon(1). CF(0) has three main subunits: a, b and c.</text>
</comment>
<keyword evidence="5 8" id="KW-0472">Membrane</keyword>
<dbReference type="InterPro" id="IPR020546">
    <property type="entry name" value="ATP_synth_F1_dsu/esu_N"/>
</dbReference>
<evidence type="ECO:0000313" key="13">
    <source>
        <dbReference type="Proteomes" id="UP000177281"/>
    </source>
</evidence>
<dbReference type="InterPro" id="IPR036771">
    <property type="entry name" value="ATPsynth_dsu/esu_N"/>
</dbReference>
<keyword evidence="3 8" id="KW-0813">Transport</keyword>
<evidence type="ECO:0000259" key="11">
    <source>
        <dbReference type="Pfam" id="PF02823"/>
    </source>
</evidence>
<dbReference type="Pfam" id="PF02823">
    <property type="entry name" value="ATP-synt_DE_N"/>
    <property type="match status" value="1"/>
</dbReference>
<comment type="similarity">
    <text evidence="2 8 9">Belongs to the ATPase epsilon chain family.</text>
</comment>
<proteinExistence type="inferred from homology"/>
<evidence type="ECO:0000256" key="4">
    <source>
        <dbReference type="ARBA" id="ARBA00023065"/>
    </source>
</evidence>
<dbReference type="GO" id="GO:0046933">
    <property type="term" value="F:proton-transporting ATP synthase activity, rotational mechanism"/>
    <property type="evidence" value="ECO:0007669"/>
    <property type="project" value="UniProtKB-UniRule"/>
</dbReference>
<dbReference type="Proteomes" id="UP000177281">
    <property type="component" value="Unassembled WGS sequence"/>
</dbReference>
<organism evidence="12 13">
    <name type="scientific">Candidatus Doudnabacteria bacterium RIFCSPLOWO2_01_FULL_44_21</name>
    <dbReference type="NCBI Taxonomy" id="1817841"/>
    <lineage>
        <taxon>Bacteria</taxon>
        <taxon>Candidatus Doudnaibacteriota</taxon>
    </lineage>
</organism>
<dbReference type="EMBL" id="MFFB01000018">
    <property type="protein sequence ID" value="OGE94377.1"/>
    <property type="molecule type" value="Genomic_DNA"/>
</dbReference>
<protein>
    <recommendedName>
        <fullName evidence="8">ATP synthase epsilon chain</fullName>
    </recommendedName>
    <alternativeName>
        <fullName evidence="8">ATP synthase F1 sector epsilon subunit</fullName>
    </alternativeName>
    <alternativeName>
        <fullName evidence="8">F-ATPase epsilon subunit</fullName>
    </alternativeName>
</protein>
<evidence type="ECO:0000256" key="8">
    <source>
        <dbReference type="HAMAP-Rule" id="MF_00530"/>
    </source>
</evidence>
<evidence type="ECO:0000256" key="5">
    <source>
        <dbReference type="ARBA" id="ARBA00023136"/>
    </source>
</evidence>
<evidence type="ECO:0000256" key="1">
    <source>
        <dbReference type="ARBA" id="ARBA00004202"/>
    </source>
</evidence>
<evidence type="ECO:0000256" key="9">
    <source>
        <dbReference type="RuleBase" id="RU003656"/>
    </source>
</evidence>
<comment type="subcellular location">
    <subcellularLocation>
        <location evidence="1 8">Cell membrane</location>
        <topology evidence="1 8">Peripheral membrane protein</topology>
    </subcellularLocation>
</comment>
<feature type="domain" description="ATP synthase epsilon subunit C-terminal" evidence="10">
    <location>
        <begin position="85"/>
        <end position="129"/>
    </location>
</feature>
<evidence type="ECO:0000313" key="12">
    <source>
        <dbReference type="EMBL" id="OGE94377.1"/>
    </source>
</evidence>
<dbReference type="Gene3D" id="2.60.15.10">
    <property type="entry name" value="F0F1 ATP synthase delta/epsilon subunit, N-terminal"/>
    <property type="match status" value="1"/>
</dbReference>
<dbReference type="PANTHER" id="PTHR13822:SF10">
    <property type="entry name" value="ATP SYNTHASE EPSILON CHAIN, CHLOROPLASTIC"/>
    <property type="match status" value="1"/>
</dbReference>
<keyword evidence="7 8" id="KW-0066">ATP synthesis</keyword>
<dbReference type="SUPFAM" id="SSF51344">
    <property type="entry name" value="Epsilon subunit of F1F0-ATP synthase N-terminal domain"/>
    <property type="match status" value="1"/>
</dbReference>
<comment type="function">
    <text evidence="8">Produces ATP from ADP in the presence of a proton gradient across the membrane.</text>
</comment>
<dbReference type="GO" id="GO:0005886">
    <property type="term" value="C:plasma membrane"/>
    <property type="evidence" value="ECO:0007669"/>
    <property type="project" value="UniProtKB-SubCell"/>
</dbReference>
<evidence type="ECO:0000256" key="6">
    <source>
        <dbReference type="ARBA" id="ARBA00023196"/>
    </source>
</evidence>
<dbReference type="InterPro" id="IPR036794">
    <property type="entry name" value="ATP_F1_dsu/esu_C_sf"/>
</dbReference>
<keyword evidence="8" id="KW-1003">Cell membrane</keyword>
<dbReference type="NCBIfam" id="TIGR01216">
    <property type="entry name" value="ATP_synt_epsi"/>
    <property type="match status" value="1"/>
</dbReference>
<dbReference type="InterPro" id="IPR020547">
    <property type="entry name" value="ATP_synth_F1_esu_C"/>
</dbReference>
<sequence>MKFKIATPERIVLETEVDSVTLPTQMGEVTILPNHVPLVANLKPGEIKYKIAGKENFFAVSAGVIEVKNENEVVILADTAEFGHEIDEKRAEEAREWAKKIMTEEHQSSEGFASAAAVLERNLARLKVARKHRSHTHRNLESGTLNE</sequence>
<dbReference type="STRING" id="1817841.A3B10_01060"/>
<comment type="caution">
    <text evidence="12">The sequence shown here is derived from an EMBL/GenBank/DDBJ whole genome shotgun (WGS) entry which is preliminary data.</text>
</comment>
<name>A0A1F5PWZ9_9BACT</name>
<dbReference type="GO" id="GO:0005524">
    <property type="term" value="F:ATP binding"/>
    <property type="evidence" value="ECO:0007669"/>
    <property type="project" value="UniProtKB-UniRule"/>
</dbReference>
<keyword evidence="8" id="KW-0375">Hydrogen ion transport</keyword>
<dbReference type="PANTHER" id="PTHR13822">
    <property type="entry name" value="ATP SYNTHASE DELTA/EPSILON CHAIN"/>
    <property type="match status" value="1"/>
</dbReference>
<keyword evidence="4 8" id="KW-0406">Ion transport</keyword>
<dbReference type="Pfam" id="PF00401">
    <property type="entry name" value="ATP-synt_DE"/>
    <property type="match status" value="1"/>
</dbReference>
<dbReference type="InterPro" id="IPR001469">
    <property type="entry name" value="ATP_synth_F1_dsu/esu"/>
</dbReference>
<dbReference type="AlphaFoldDB" id="A0A1F5PWZ9"/>
<dbReference type="HAMAP" id="MF_00530">
    <property type="entry name" value="ATP_synth_epsil_bac"/>
    <property type="match status" value="1"/>
</dbReference>
<accession>A0A1F5PWZ9</accession>
<evidence type="ECO:0000259" key="10">
    <source>
        <dbReference type="Pfam" id="PF00401"/>
    </source>
</evidence>
<evidence type="ECO:0000256" key="3">
    <source>
        <dbReference type="ARBA" id="ARBA00022448"/>
    </source>
</evidence>
<keyword evidence="6 8" id="KW-0139">CF(1)</keyword>
<reference evidence="12 13" key="1">
    <citation type="journal article" date="2016" name="Nat. Commun.">
        <title>Thousands of microbial genomes shed light on interconnected biogeochemical processes in an aquifer system.</title>
        <authorList>
            <person name="Anantharaman K."/>
            <person name="Brown C.T."/>
            <person name="Hug L.A."/>
            <person name="Sharon I."/>
            <person name="Castelle C.J."/>
            <person name="Probst A.J."/>
            <person name="Thomas B.C."/>
            <person name="Singh A."/>
            <person name="Wilkins M.J."/>
            <person name="Karaoz U."/>
            <person name="Brodie E.L."/>
            <person name="Williams K.H."/>
            <person name="Hubbard S.S."/>
            <person name="Banfield J.F."/>
        </authorList>
    </citation>
    <scope>NUCLEOTIDE SEQUENCE [LARGE SCALE GENOMIC DNA]</scope>
</reference>
<gene>
    <name evidence="8" type="primary">atpC</name>
    <name evidence="12" type="ORF">A3B10_01060</name>
</gene>
<evidence type="ECO:0000256" key="2">
    <source>
        <dbReference type="ARBA" id="ARBA00005712"/>
    </source>
</evidence>
<evidence type="ECO:0000256" key="7">
    <source>
        <dbReference type="ARBA" id="ARBA00023310"/>
    </source>
</evidence>
<feature type="domain" description="ATP synthase F1 complex delta/epsilon subunit N-terminal" evidence="11">
    <location>
        <begin position="1"/>
        <end position="80"/>
    </location>
</feature>
<dbReference type="CDD" id="cd12152">
    <property type="entry name" value="F1-ATPase_delta"/>
    <property type="match status" value="1"/>
</dbReference>